<dbReference type="HAMAP" id="MF_00237">
    <property type="entry name" value="TatB"/>
    <property type="match status" value="1"/>
</dbReference>
<feature type="compositionally biased region" description="Low complexity" evidence="10">
    <location>
        <begin position="120"/>
        <end position="136"/>
    </location>
</feature>
<protein>
    <recommendedName>
        <fullName evidence="9">Sec-independent protein translocase protein TatB</fullName>
    </recommendedName>
</protein>
<organism evidence="12 13">
    <name type="scientific">Streptomyces candidus</name>
    <dbReference type="NCBI Taxonomy" id="67283"/>
    <lineage>
        <taxon>Bacteria</taxon>
        <taxon>Bacillati</taxon>
        <taxon>Actinomycetota</taxon>
        <taxon>Actinomycetes</taxon>
        <taxon>Kitasatosporales</taxon>
        <taxon>Streptomycetaceae</taxon>
        <taxon>Streptomyces</taxon>
    </lineage>
</organism>
<evidence type="ECO:0000256" key="2">
    <source>
        <dbReference type="ARBA" id="ARBA00022448"/>
    </source>
</evidence>
<evidence type="ECO:0000256" key="4">
    <source>
        <dbReference type="ARBA" id="ARBA00022692"/>
    </source>
</evidence>
<keyword evidence="2 9" id="KW-0813">Transport</keyword>
<accession>A0A7X0LNW4</accession>
<evidence type="ECO:0000256" key="11">
    <source>
        <dbReference type="SAM" id="Phobius"/>
    </source>
</evidence>
<dbReference type="InterPro" id="IPR003369">
    <property type="entry name" value="TatA/B/E"/>
</dbReference>
<gene>
    <name evidence="9" type="primary">tatB</name>
    <name evidence="12" type="ORF">HNQ79_001766</name>
</gene>
<keyword evidence="6 9" id="KW-1133">Transmembrane helix</keyword>
<evidence type="ECO:0000256" key="6">
    <source>
        <dbReference type="ARBA" id="ARBA00022989"/>
    </source>
</evidence>
<feature type="region of interest" description="Disordered" evidence="10">
    <location>
        <begin position="105"/>
        <end position="179"/>
    </location>
</feature>
<comment type="similarity">
    <text evidence="9">Belongs to the TatB family.</text>
</comment>
<evidence type="ECO:0000256" key="3">
    <source>
        <dbReference type="ARBA" id="ARBA00022475"/>
    </source>
</evidence>
<comment type="subunit">
    <text evidence="9">The Tat system comprises two distinct complexes: a TatABC complex, containing multiple copies of TatA, TatB and TatC subunits, and a separate TatA complex, containing only TatA subunits. Substrates initially bind to the TatABC complex, which probably triggers association of the separate TatA complex to form the active translocon.</text>
</comment>
<keyword evidence="5 9" id="KW-0653">Protein transport</keyword>
<feature type="compositionally biased region" description="Basic and acidic residues" evidence="10">
    <location>
        <begin position="166"/>
        <end position="179"/>
    </location>
</feature>
<evidence type="ECO:0000313" key="13">
    <source>
        <dbReference type="Proteomes" id="UP000540423"/>
    </source>
</evidence>
<keyword evidence="7 9" id="KW-0811">Translocation</keyword>
<dbReference type="GO" id="GO:0008320">
    <property type="term" value="F:protein transmembrane transporter activity"/>
    <property type="evidence" value="ECO:0007669"/>
    <property type="project" value="UniProtKB-UniRule"/>
</dbReference>
<evidence type="ECO:0000256" key="1">
    <source>
        <dbReference type="ARBA" id="ARBA00004167"/>
    </source>
</evidence>
<dbReference type="PRINTS" id="PR01506">
    <property type="entry name" value="TATBPROTEIN"/>
</dbReference>
<keyword evidence="4 9" id="KW-0812">Transmembrane</keyword>
<dbReference type="NCBIfam" id="NF002374">
    <property type="entry name" value="PRK01371.1-1"/>
    <property type="match status" value="1"/>
</dbReference>
<dbReference type="RefSeq" id="WP_185028676.1">
    <property type="nucleotide sequence ID" value="NZ_BNBN01000004.1"/>
</dbReference>
<dbReference type="GO" id="GO:0043953">
    <property type="term" value="P:protein transport by the Tat complex"/>
    <property type="evidence" value="ECO:0007669"/>
    <property type="project" value="UniProtKB-UniRule"/>
</dbReference>
<keyword evidence="8 9" id="KW-0472">Membrane</keyword>
<evidence type="ECO:0000256" key="10">
    <source>
        <dbReference type="SAM" id="MobiDB-lite"/>
    </source>
</evidence>
<dbReference type="EMBL" id="JACHEM010000003">
    <property type="protein sequence ID" value="MBB6435315.1"/>
    <property type="molecule type" value="Genomic_DNA"/>
</dbReference>
<dbReference type="Pfam" id="PF02416">
    <property type="entry name" value="TatA_B_E"/>
    <property type="match status" value="1"/>
</dbReference>
<keyword evidence="13" id="KW-1185">Reference proteome</keyword>
<evidence type="ECO:0000256" key="7">
    <source>
        <dbReference type="ARBA" id="ARBA00023010"/>
    </source>
</evidence>
<dbReference type="AlphaFoldDB" id="A0A7X0LNW4"/>
<sequence length="179" mass="19141">MFTDIGGLELLMLAVLAVLIFGPDKLPKMIQDATRTIRKIREFSESAKQDIRSELGPEFKDFEFEDLNPKAFVRKQLAEHGGDDLGLKEIRESFDLRGELSEVTDVVNGRARPTARTPSDVADSGAGTGADAGARADLTKGEGSAGGARANLRKDEAGPAAGAANLRKDDRPAFDPDAT</sequence>
<dbReference type="Proteomes" id="UP000540423">
    <property type="component" value="Unassembled WGS sequence"/>
</dbReference>
<comment type="subcellular location">
    <subcellularLocation>
        <location evidence="9">Cell membrane</location>
        <topology evidence="9">Single-pass membrane protein</topology>
    </subcellularLocation>
    <subcellularLocation>
        <location evidence="1">Membrane</location>
        <topology evidence="1">Single-pass membrane protein</topology>
    </subcellularLocation>
</comment>
<evidence type="ECO:0000256" key="8">
    <source>
        <dbReference type="ARBA" id="ARBA00023136"/>
    </source>
</evidence>
<proteinExistence type="inferred from homology"/>
<dbReference type="InterPro" id="IPR018448">
    <property type="entry name" value="TatB"/>
</dbReference>
<comment type="caution">
    <text evidence="12">The sequence shown here is derived from an EMBL/GenBank/DDBJ whole genome shotgun (WGS) entry which is preliminary data.</text>
</comment>
<keyword evidence="3 9" id="KW-1003">Cell membrane</keyword>
<feature type="transmembrane region" description="Helical" evidence="11">
    <location>
        <begin position="6"/>
        <end position="22"/>
    </location>
</feature>
<dbReference type="Gene3D" id="1.20.5.3310">
    <property type="match status" value="1"/>
</dbReference>
<name>A0A7X0LNW4_9ACTN</name>
<reference evidence="12 13" key="1">
    <citation type="submission" date="2020-08" db="EMBL/GenBank/DDBJ databases">
        <title>Genomic Encyclopedia of Type Strains, Phase IV (KMG-IV): sequencing the most valuable type-strain genomes for metagenomic binning, comparative biology and taxonomic classification.</title>
        <authorList>
            <person name="Goeker M."/>
        </authorList>
    </citation>
    <scope>NUCLEOTIDE SEQUENCE [LARGE SCALE GENOMIC DNA]</scope>
    <source>
        <strain evidence="12 13">DSM 40141</strain>
    </source>
</reference>
<evidence type="ECO:0000256" key="5">
    <source>
        <dbReference type="ARBA" id="ARBA00022927"/>
    </source>
</evidence>
<comment type="function">
    <text evidence="9">Part of the twin-arginine translocation (Tat) system that transports large folded proteins containing a characteristic twin-arginine motif in their signal peptide across membranes. Together with TatC, TatB is part of a receptor directly interacting with Tat signal peptides. TatB may form an oligomeric binding site that transiently accommodates folded Tat precursor proteins before their translocation.</text>
</comment>
<dbReference type="GO" id="GO:0033281">
    <property type="term" value="C:TAT protein transport complex"/>
    <property type="evidence" value="ECO:0007669"/>
    <property type="project" value="UniProtKB-UniRule"/>
</dbReference>
<dbReference type="NCBIfam" id="NF002377">
    <property type="entry name" value="PRK01371.1-4"/>
    <property type="match status" value="1"/>
</dbReference>
<evidence type="ECO:0000256" key="9">
    <source>
        <dbReference type="HAMAP-Rule" id="MF_00237"/>
    </source>
</evidence>
<evidence type="ECO:0000313" key="12">
    <source>
        <dbReference type="EMBL" id="MBB6435315.1"/>
    </source>
</evidence>